<evidence type="ECO:0000313" key="4">
    <source>
        <dbReference type="EMBL" id="MBD3108568.1"/>
    </source>
</evidence>
<dbReference type="SUPFAM" id="SSF56784">
    <property type="entry name" value="HAD-like"/>
    <property type="match status" value="1"/>
</dbReference>
<keyword evidence="1 3" id="KW-0378">Hydrolase</keyword>
<dbReference type="NCBIfam" id="NF009804">
    <property type="entry name" value="PRK13288.1"/>
    <property type="match status" value="1"/>
</dbReference>
<accession>A0A927CVV3</accession>
<dbReference type="HAMAP" id="MF_01250">
    <property type="entry name" value="Pyrophosphat_PpaX"/>
    <property type="match status" value="1"/>
</dbReference>
<dbReference type="GO" id="GO:0005829">
    <property type="term" value="C:cytosol"/>
    <property type="evidence" value="ECO:0007669"/>
    <property type="project" value="TreeGrafter"/>
</dbReference>
<dbReference type="GO" id="GO:0004427">
    <property type="term" value="F:inorganic diphosphate phosphatase activity"/>
    <property type="evidence" value="ECO:0007669"/>
    <property type="project" value="UniProtKB-UniRule"/>
</dbReference>
<proteinExistence type="inferred from homology"/>
<dbReference type="InterPro" id="IPR050155">
    <property type="entry name" value="HAD-like_hydrolase_sf"/>
</dbReference>
<evidence type="ECO:0000256" key="1">
    <source>
        <dbReference type="ARBA" id="ARBA00022801"/>
    </source>
</evidence>
<organism evidence="4 5">
    <name type="scientific">Peribacillus faecalis</name>
    <dbReference type="NCBI Taxonomy" id="2772559"/>
    <lineage>
        <taxon>Bacteria</taxon>
        <taxon>Bacillati</taxon>
        <taxon>Bacillota</taxon>
        <taxon>Bacilli</taxon>
        <taxon>Bacillales</taxon>
        <taxon>Bacillaceae</taxon>
        <taxon>Peribacillus</taxon>
    </lineage>
</organism>
<comment type="similarity">
    <text evidence="3">Belongs to the HAD-like hydrolase superfamily. PpaX family.</text>
</comment>
<dbReference type="PANTHER" id="PTHR43434:SF26">
    <property type="entry name" value="PYROPHOSPHATASE PPAX"/>
    <property type="match status" value="1"/>
</dbReference>
<dbReference type="Pfam" id="PF13419">
    <property type="entry name" value="HAD_2"/>
    <property type="match status" value="1"/>
</dbReference>
<dbReference type="InterPro" id="IPR006439">
    <property type="entry name" value="HAD-SF_hydro_IA"/>
</dbReference>
<dbReference type="InterPro" id="IPR023198">
    <property type="entry name" value="PGP-like_dom2"/>
</dbReference>
<comment type="cofactor">
    <cofactor evidence="3">
        <name>Mg(2+)</name>
        <dbReference type="ChEBI" id="CHEBI:18420"/>
    </cofactor>
</comment>
<dbReference type="NCBIfam" id="TIGR01549">
    <property type="entry name" value="HAD-SF-IA-v1"/>
    <property type="match status" value="1"/>
</dbReference>
<dbReference type="FunFam" id="3.40.50.1000:FF:000022">
    <property type="entry name" value="Phosphoglycolate phosphatase"/>
    <property type="match status" value="1"/>
</dbReference>
<name>A0A927CVV3_9BACI</name>
<dbReference type="GO" id="GO:0006281">
    <property type="term" value="P:DNA repair"/>
    <property type="evidence" value="ECO:0007669"/>
    <property type="project" value="TreeGrafter"/>
</dbReference>
<dbReference type="InterPro" id="IPR023733">
    <property type="entry name" value="Pyrophosphatase_Ppax"/>
</dbReference>
<evidence type="ECO:0000313" key="5">
    <source>
        <dbReference type="Proteomes" id="UP000602076"/>
    </source>
</evidence>
<dbReference type="PANTHER" id="PTHR43434">
    <property type="entry name" value="PHOSPHOGLYCOLATE PHOSPHATASE"/>
    <property type="match status" value="1"/>
</dbReference>
<dbReference type="InterPro" id="IPR041492">
    <property type="entry name" value="HAD_2"/>
</dbReference>
<protein>
    <recommendedName>
        <fullName evidence="3">Pyrophosphatase PpaX</fullName>
        <ecNumber evidence="3">3.6.1.1</ecNumber>
    </recommendedName>
</protein>
<dbReference type="GO" id="GO:0000287">
    <property type="term" value="F:magnesium ion binding"/>
    <property type="evidence" value="ECO:0007669"/>
    <property type="project" value="UniProtKB-UniRule"/>
</dbReference>
<dbReference type="EC" id="3.6.1.1" evidence="3"/>
<dbReference type="PRINTS" id="PR00413">
    <property type="entry name" value="HADHALOGNASE"/>
</dbReference>
<dbReference type="SFLD" id="SFLDG01135">
    <property type="entry name" value="C1.5.6:_HAD__Beta-PGM__Phospha"/>
    <property type="match status" value="1"/>
</dbReference>
<dbReference type="InterPro" id="IPR036412">
    <property type="entry name" value="HAD-like_sf"/>
</dbReference>
<dbReference type="InterPro" id="IPR023214">
    <property type="entry name" value="HAD_sf"/>
</dbReference>
<feature type="active site" description="Nucleophile" evidence="3">
    <location>
        <position position="11"/>
    </location>
</feature>
<comment type="caution">
    <text evidence="4">The sequence shown here is derived from an EMBL/GenBank/DDBJ whole genome shotgun (WGS) entry which is preliminary data.</text>
</comment>
<comment type="function">
    <text evidence="3">Hydrolyzes pyrophosphate formed during P-Ser-HPr dephosphorylation by HPrK/P. Might play a role in controlling the intracellular pyrophosphate pool.</text>
</comment>
<dbReference type="CDD" id="cd02616">
    <property type="entry name" value="HAD_PPase"/>
    <property type="match status" value="1"/>
</dbReference>
<reference evidence="4" key="1">
    <citation type="submission" date="2020-09" db="EMBL/GenBank/DDBJ databases">
        <title>Bacillus faecalis sp. nov., a moderately halophilic bacterium isolated from cow faeces.</title>
        <authorList>
            <person name="Jiang L."/>
            <person name="Lee J."/>
        </authorList>
    </citation>
    <scope>NUCLEOTIDE SEQUENCE</scope>
    <source>
        <strain evidence="4">AGMB 02131</strain>
    </source>
</reference>
<dbReference type="SFLD" id="SFLDS00003">
    <property type="entry name" value="Haloacid_Dehalogenase"/>
    <property type="match status" value="1"/>
</dbReference>
<dbReference type="SFLD" id="SFLDG01129">
    <property type="entry name" value="C1.5:_HAD__Beta-PGM__Phosphata"/>
    <property type="match status" value="1"/>
</dbReference>
<dbReference type="Proteomes" id="UP000602076">
    <property type="component" value="Unassembled WGS sequence"/>
</dbReference>
<sequence length="223" mass="25124">MGSNITTVLFDLDGTLINTNELIIASFLHTLNHYYPNKYGRNDVIPFIGPPLTETFGQIDPERIEEMVVRYRAHNQEHHDTLVKEYEGVFEAVSALKEAGFKLGIVTSKIREMCHRGMKLGRLEGLFDTVVAIDDVTVAKPDPEPIYKALEQLHSKPAETLMVGDNYHDILAGKNAGTMTAGVAWTMQGQEFLQSFKPDYMLNDMRDLLRILRVEGIEKNGTL</sequence>
<dbReference type="GO" id="GO:0008967">
    <property type="term" value="F:phosphoglycolate phosphatase activity"/>
    <property type="evidence" value="ECO:0007669"/>
    <property type="project" value="TreeGrafter"/>
</dbReference>
<dbReference type="EMBL" id="JACXSI010000020">
    <property type="protein sequence ID" value="MBD3108568.1"/>
    <property type="molecule type" value="Genomic_DNA"/>
</dbReference>
<keyword evidence="2 3" id="KW-0460">Magnesium</keyword>
<gene>
    <name evidence="3 4" type="primary">ppaX</name>
    <name evidence="4" type="ORF">IEO70_09325</name>
</gene>
<keyword evidence="5" id="KW-1185">Reference proteome</keyword>
<dbReference type="RefSeq" id="WP_190998111.1">
    <property type="nucleotide sequence ID" value="NZ_JACXSI010000020.1"/>
</dbReference>
<dbReference type="AlphaFoldDB" id="A0A927CVV3"/>
<dbReference type="Gene3D" id="3.40.50.1000">
    <property type="entry name" value="HAD superfamily/HAD-like"/>
    <property type="match status" value="1"/>
</dbReference>
<dbReference type="Gene3D" id="1.10.150.240">
    <property type="entry name" value="Putative phosphatase, domain 2"/>
    <property type="match status" value="1"/>
</dbReference>
<evidence type="ECO:0000256" key="3">
    <source>
        <dbReference type="HAMAP-Rule" id="MF_01250"/>
    </source>
</evidence>
<comment type="catalytic activity">
    <reaction evidence="3">
        <text>diphosphate + H2O = 2 phosphate + H(+)</text>
        <dbReference type="Rhea" id="RHEA:24576"/>
        <dbReference type="ChEBI" id="CHEBI:15377"/>
        <dbReference type="ChEBI" id="CHEBI:15378"/>
        <dbReference type="ChEBI" id="CHEBI:33019"/>
        <dbReference type="ChEBI" id="CHEBI:43474"/>
        <dbReference type="EC" id="3.6.1.1"/>
    </reaction>
</comment>
<evidence type="ECO:0000256" key="2">
    <source>
        <dbReference type="ARBA" id="ARBA00022842"/>
    </source>
</evidence>